<comment type="similarity">
    <text evidence="2">Belongs to the FliJ family.</text>
</comment>
<dbReference type="GO" id="GO:0005886">
    <property type="term" value="C:plasma membrane"/>
    <property type="evidence" value="ECO:0007669"/>
    <property type="project" value="UniProtKB-SubCell"/>
</dbReference>
<proteinExistence type="inferred from homology"/>
<feature type="region of interest" description="Disordered" evidence="11">
    <location>
        <begin position="116"/>
        <end position="140"/>
    </location>
</feature>
<evidence type="ECO:0000256" key="9">
    <source>
        <dbReference type="ARBA" id="ARBA00023136"/>
    </source>
</evidence>
<dbReference type="GO" id="GO:0071973">
    <property type="term" value="P:bacterial-type flagellum-dependent cell motility"/>
    <property type="evidence" value="ECO:0007669"/>
    <property type="project" value="InterPro"/>
</dbReference>
<evidence type="ECO:0000256" key="2">
    <source>
        <dbReference type="ARBA" id="ARBA00010004"/>
    </source>
</evidence>
<evidence type="ECO:0000313" key="12">
    <source>
        <dbReference type="EMBL" id="RFD21545.1"/>
    </source>
</evidence>
<keyword evidence="7" id="KW-1005">Bacterial flagellum biogenesis</keyword>
<evidence type="ECO:0000256" key="10">
    <source>
        <dbReference type="ARBA" id="ARBA00023225"/>
    </source>
</evidence>
<dbReference type="InterPro" id="IPR012823">
    <property type="entry name" value="Flagell_FliJ"/>
</dbReference>
<dbReference type="Gene3D" id="1.10.287.1700">
    <property type="match status" value="1"/>
</dbReference>
<evidence type="ECO:0000256" key="3">
    <source>
        <dbReference type="ARBA" id="ARBA00020392"/>
    </source>
</evidence>
<evidence type="ECO:0000256" key="11">
    <source>
        <dbReference type="SAM" id="MobiDB-lite"/>
    </source>
</evidence>
<dbReference type="GO" id="GO:0015031">
    <property type="term" value="P:protein transport"/>
    <property type="evidence" value="ECO:0007669"/>
    <property type="project" value="UniProtKB-KW"/>
</dbReference>
<name>A0A371Z4Y2_9PROT</name>
<evidence type="ECO:0000256" key="4">
    <source>
        <dbReference type="ARBA" id="ARBA00022448"/>
    </source>
</evidence>
<dbReference type="GO" id="GO:0044781">
    <property type="term" value="P:bacterial-type flagellum organization"/>
    <property type="evidence" value="ECO:0007669"/>
    <property type="project" value="UniProtKB-KW"/>
</dbReference>
<dbReference type="Proteomes" id="UP000262371">
    <property type="component" value="Unassembled WGS sequence"/>
</dbReference>
<sequence>MMDARTRALQALIRLRQTEVDQAKTALAEAVGKENAALDLVEKRRALIESEQERAVSGQVSMDDFRTWLPAGRDAVEQAQKALSAARQVSDQAREVLIQANAAQKAAQAIMDRRLEEEAETRARREQTEIDDLSRRNRMG</sequence>
<keyword evidence="13" id="KW-1185">Reference proteome</keyword>
<evidence type="ECO:0000256" key="6">
    <source>
        <dbReference type="ARBA" id="ARBA00022500"/>
    </source>
</evidence>
<dbReference type="GO" id="GO:0009288">
    <property type="term" value="C:bacterial-type flagellum"/>
    <property type="evidence" value="ECO:0007669"/>
    <property type="project" value="InterPro"/>
</dbReference>
<keyword evidence="9" id="KW-0472">Membrane</keyword>
<accession>A0A371Z4Y2</accession>
<keyword evidence="6" id="KW-0145">Chemotaxis</keyword>
<comment type="subcellular location">
    <subcellularLocation>
        <location evidence="1">Cell membrane</location>
        <topology evidence="1">Peripheral membrane protein</topology>
        <orientation evidence="1">Cytoplasmic side</orientation>
    </subcellularLocation>
</comment>
<dbReference type="EMBL" id="QUWV01000001">
    <property type="protein sequence ID" value="RFD21545.1"/>
    <property type="molecule type" value="Genomic_DNA"/>
</dbReference>
<reference evidence="12 13" key="1">
    <citation type="submission" date="2018-08" db="EMBL/GenBank/DDBJ databases">
        <title>Komagataeibacter sp. AV 382.</title>
        <authorList>
            <person name="Skraban J."/>
            <person name="Trcek J."/>
        </authorList>
    </citation>
    <scope>NUCLEOTIDE SEQUENCE [LARGE SCALE GENOMIC DNA]</scope>
    <source>
        <strain evidence="12 13">AV 382</strain>
    </source>
</reference>
<dbReference type="AlphaFoldDB" id="A0A371Z4Y2"/>
<gene>
    <name evidence="12" type="ORF">DY926_00120</name>
</gene>
<comment type="caution">
    <text evidence="12">The sequence shown here is derived from an EMBL/GenBank/DDBJ whole genome shotgun (WGS) entry which is preliminary data.</text>
</comment>
<dbReference type="InterPro" id="IPR053716">
    <property type="entry name" value="Flag_assembly_chemotaxis_eff"/>
</dbReference>
<keyword evidence="4" id="KW-0813">Transport</keyword>
<dbReference type="OrthoDB" id="7226076at2"/>
<dbReference type="GO" id="GO:0006935">
    <property type="term" value="P:chemotaxis"/>
    <property type="evidence" value="ECO:0007669"/>
    <property type="project" value="UniProtKB-KW"/>
</dbReference>
<evidence type="ECO:0000256" key="5">
    <source>
        <dbReference type="ARBA" id="ARBA00022475"/>
    </source>
</evidence>
<keyword evidence="10" id="KW-1006">Bacterial flagellum protein export</keyword>
<keyword evidence="5" id="KW-1003">Cell membrane</keyword>
<dbReference type="Pfam" id="PF02050">
    <property type="entry name" value="FliJ"/>
    <property type="match status" value="1"/>
</dbReference>
<protein>
    <recommendedName>
        <fullName evidence="3">Flagellar FliJ protein</fullName>
    </recommendedName>
</protein>
<keyword evidence="8" id="KW-0653">Protein transport</keyword>
<evidence type="ECO:0000256" key="1">
    <source>
        <dbReference type="ARBA" id="ARBA00004413"/>
    </source>
</evidence>
<evidence type="ECO:0000256" key="7">
    <source>
        <dbReference type="ARBA" id="ARBA00022795"/>
    </source>
</evidence>
<organism evidence="12 13">
    <name type="scientific">Komagataeibacter melaceti</name>
    <dbReference type="NCBI Taxonomy" id="2766577"/>
    <lineage>
        <taxon>Bacteria</taxon>
        <taxon>Pseudomonadati</taxon>
        <taxon>Pseudomonadota</taxon>
        <taxon>Alphaproteobacteria</taxon>
        <taxon>Acetobacterales</taxon>
        <taxon>Acetobacteraceae</taxon>
        <taxon>Komagataeibacter</taxon>
    </lineage>
</organism>
<evidence type="ECO:0000313" key="13">
    <source>
        <dbReference type="Proteomes" id="UP000262371"/>
    </source>
</evidence>
<evidence type="ECO:0000256" key="8">
    <source>
        <dbReference type="ARBA" id="ARBA00022927"/>
    </source>
</evidence>